<dbReference type="eggNOG" id="COG3584">
    <property type="taxonomic scope" value="Bacteria"/>
</dbReference>
<dbReference type="STRING" id="349161.Dred_0069"/>
<dbReference type="HOGENOM" id="CLU_036884_0_0_9"/>
<evidence type="ECO:0000313" key="4">
    <source>
        <dbReference type="Proteomes" id="UP000001556"/>
    </source>
</evidence>
<accession>A4J0L6</accession>
<evidence type="ECO:0000313" key="3">
    <source>
        <dbReference type="EMBL" id="ABO48619.1"/>
    </source>
</evidence>
<dbReference type="Gene3D" id="2.20.230.10">
    <property type="entry name" value="Resuscitation-promoting factor rpfb"/>
    <property type="match status" value="1"/>
</dbReference>
<dbReference type="InterPro" id="IPR051933">
    <property type="entry name" value="Resuscitation_pf_RpfB"/>
</dbReference>
<name>A4J0L6_DESRM</name>
<organism evidence="3 4">
    <name type="scientific">Desulforamulus reducens (strain ATCC BAA-1160 / DSM 100696 / MI-1)</name>
    <name type="common">Desulfotomaculum reducens</name>
    <dbReference type="NCBI Taxonomy" id="349161"/>
    <lineage>
        <taxon>Bacteria</taxon>
        <taxon>Bacillati</taxon>
        <taxon>Bacillota</taxon>
        <taxon>Clostridia</taxon>
        <taxon>Eubacteriales</taxon>
        <taxon>Peptococcaceae</taxon>
        <taxon>Desulforamulus</taxon>
    </lineage>
</organism>
<keyword evidence="1" id="KW-0732">Signal</keyword>
<dbReference type="Proteomes" id="UP000001556">
    <property type="component" value="Chromosome"/>
</dbReference>
<dbReference type="GO" id="GO:0004553">
    <property type="term" value="F:hydrolase activity, hydrolyzing O-glycosyl compounds"/>
    <property type="evidence" value="ECO:0007669"/>
    <property type="project" value="InterPro"/>
</dbReference>
<dbReference type="GO" id="GO:0019867">
    <property type="term" value="C:outer membrane"/>
    <property type="evidence" value="ECO:0007669"/>
    <property type="project" value="InterPro"/>
</dbReference>
<dbReference type="GO" id="GO:0009254">
    <property type="term" value="P:peptidoglycan turnover"/>
    <property type="evidence" value="ECO:0007669"/>
    <property type="project" value="InterPro"/>
</dbReference>
<dbReference type="RefSeq" id="WP_011876463.1">
    <property type="nucleotide sequence ID" value="NC_009253.1"/>
</dbReference>
<dbReference type="KEGG" id="drm:Dred_0069"/>
<dbReference type="PROSITE" id="PS51109">
    <property type="entry name" value="G5"/>
    <property type="match status" value="1"/>
</dbReference>
<feature type="domain" description="G5" evidence="2">
    <location>
        <begin position="83"/>
        <end position="163"/>
    </location>
</feature>
<dbReference type="OrthoDB" id="9798935at2"/>
<evidence type="ECO:0000256" key="1">
    <source>
        <dbReference type="ARBA" id="ARBA00022729"/>
    </source>
</evidence>
<reference evidence="3 4" key="1">
    <citation type="submission" date="2007-03" db="EMBL/GenBank/DDBJ databases">
        <title>Complete sequence of Desulfotomaculum reducens MI-1.</title>
        <authorList>
            <consortium name="US DOE Joint Genome Institute"/>
            <person name="Copeland A."/>
            <person name="Lucas S."/>
            <person name="Lapidus A."/>
            <person name="Barry K."/>
            <person name="Detter J.C."/>
            <person name="Glavina del Rio T."/>
            <person name="Hammon N."/>
            <person name="Israni S."/>
            <person name="Dalin E."/>
            <person name="Tice H."/>
            <person name="Pitluck S."/>
            <person name="Sims D."/>
            <person name="Brettin T."/>
            <person name="Bruce D."/>
            <person name="Han C."/>
            <person name="Tapia R."/>
            <person name="Schmutz J."/>
            <person name="Larimer F."/>
            <person name="Land M."/>
            <person name="Hauser L."/>
            <person name="Kyrpides N."/>
            <person name="Kim E."/>
            <person name="Tebo B.M."/>
            <person name="Richardson P."/>
        </authorList>
    </citation>
    <scope>NUCLEOTIDE SEQUENCE [LARGE SCALE GENOMIC DNA]</scope>
    <source>
        <strain evidence="3 4">MI-1</strain>
    </source>
</reference>
<dbReference type="InterPro" id="IPR011098">
    <property type="entry name" value="G5_dom"/>
</dbReference>
<dbReference type="InterPro" id="IPR007137">
    <property type="entry name" value="DUF348"/>
</dbReference>
<dbReference type="AlphaFoldDB" id="A4J0L6"/>
<dbReference type="SMART" id="SM01208">
    <property type="entry name" value="G5"/>
    <property type="match status" value="1"/>
</dbReference>
<dbReference type="EMBL" id="CP000612">
    <property type="protein sequence ID" value="ABO48619.1"/>
    <property type="molecule type" value="Genomic_DNA"/>
</dbReference>
<dbReference type="Pfam" id="PF03990">
    <property type="entry name" value="DUF348"/>
    <property type="match status" value="1"/>
</dbReference>
<dbReference type="Gene3D" id="2.40.40.10">
    <property type="entry name" value="RlpA-like domain"/>
    <property type="match status" value="1"/>
</dbReference>
<dbReference type="Pfam" id="PF06725">
    <property type="entry name" value="3D"/>
    <property type="match status" value="1"/>
</dbReference>
<protein>
    <submittedName>
        <fullName evidence="3">3D domain protein</fullName>
    </submittedName>
</protein>
<keyword evidence="4" id="KW-1185">Reference proteome</keyword>
<dbReference type="PANTHER" id="PTHR39160:SF4">
    <property type="entry name" value="RESUSCITATION-PROMOTING FACTOR RPFB"/>
    <property type="match status" value="1"/>
</dbReference>
<proteinExistence type="predicted"/>
<dbReference type="InterPro" id="IPR010611">
    <property type="entry name" value="3D_dom"/>
</dbReference>
<dbReference type="PANTHER" id="PTHR39160">
    <property type="entry name" value="CELL WALL-BINDING PROTEIN YOCH"/>
    <property type="match status" value="1"/>
</dbReference>
<dbReference type="InterPro" id="IPR036908">
    <property type="entry name" value="RlpA-like_sf"/>
</dbReference>
<evidence type="ECO:0000259" key="2">
    <source>
        <dbReference type="PROSITE" id="PS51109"/>
    </source>
</evidence>
<dbReference type="CDD" id="cd22786">
    <property type="entry name" value="DPBB_YuiC-like"/>
    <property type="match status" value="1"/>
</dbReference>
<sequence>MLWQEKACRLLLGVLCLQVAFFIYCLCCANHLVIIVDGRKIPVIHFQGSVADALDKAQVTLRRADIVEPSLSSRVREDIHIFVTRVHTKEITNQEVIQYKILKKLDYNLHTGEQKVLQYGKIGLKRKYVQITYQNGKEVKRETLRTQVIRKPKPQVIAYGAAKAVSRGVSRPTKGGAIRNYSNLVQDGKTITVVSTAYTNTGRRTATGVYPSEGMVAVDPKVIPLGTKLYIEKYGFAVAADTGGDIKGNRVDVFFGSYNQAIKWGRRTVKVQILE</sequence>
<dbReference type="Pfam" id="PF07501">
    <property type="entry name" value="G5"/>
    <property type="match status" value="1"/>
</dbReference>
<dbReference type="SUPFAM" id="SSF50685">
    <property type="entry name" value="Barwin-like endoglucanases"/>
    <property type="match status" value="1"/>
</dbReference>
<gene>
    <name evidence="3" type="ordered locus">Dred_0069</name>
</gene>